<dbReference type="Pfam" id="PF00534">
    <property type="entry name" value="Glycos_transf_1"/>
    <property type="match status" value="1"/>
</dbReference>
<organism evidence="7 8">
    <name type="scientific">Chloropicon primus</name>
    <dbReference type="NCBI Taxonomy" id="1764295"/>
    <lineage>
        <taxon>Eukaryota</taxon>
        <taxon>Viridiplantae</taxon>
        <taxon>Chlorophyta</taxon>
        <taxon>Chloropicophyceae</taxon>
        <taxon>Chloropicales</taxon>
        <taxon>Chloropicaceae</taxon>
        <taxon>Chloropicon</taxon>
    </lineage>
</organism>
<gene>
    <name evidence="7" type="ORF">A3770_01p00270</name>
</gene>
<accession>A0A5B8MB78</accession>
<dbReference type="Pfam" id="PF08288">
    <property type="entry name" value="PIGA"/>
    <property type="match status" value="1"/>
</dbReference>
<feature type="domain" description="PIGA GPI anchor biosynthesis" evidence="6">
    <location>
        <begin position="42"/>
        <end position="130"/>
    </location>
</feature>
<dbReference type="Gene3D" id="3.40.50.2000">
    <property type="entry name" value="Glycogen Phosphorylase B"/>
    <property type="match status" value="2"/>
</dbReference>
<sequence length="552" mass="61603">MRVMLVSDYFHPSVGGVETHMYNLAENLTERGNKVVVMTCARGGRCGVRYLRGGVKVYHVPRVPVFGGTTMPSVLVLGTLRIFRAIAVRERIELVHSHQTSTLALECLFHAKTMGLRTVYTCHSLHGFADVGSILLNKVLKISCVNADAVVCVSNVSKENMVLRASIPPEKVFVIPNAVHTSVFSPRRKLEAMARDKDLGRGKSIVVVSRLVYRKGIDLLAQILGEACRGDPDVSFTIVGDGPKRELLEGVVRANGIQDRVHLVGNLPHEEVIRVLEKGNVFLNLSLTEAFGMAMLEAASVGLLVVSTSVGGVPEIFPALKASSSGNEGVGMILCKPEAGSILRALGQALRFLPRTSRQIKKQHDLVRVAYNWEDVAARTEKVYQFCDEEVPKDLLYERICKSLTCGAFMGPIYSCLIMFHVLYYHILKALTPRIELAWDSESAVWVGGNRRDTTAACELNEEGRKEGRMHPPLVLHRNPQCRDQILALQDCHREHPISKFWGSCNDVKFTLDACFRKQKDFKRKVNFAKAKAEKERFARRMERQKQEGQEK</sequence>
<dbReference type="InterPro" id="IPR001296">
    <property type="entry name" value="Glyco_trans_1"/>
</dbReference>
<dbReference type="GO" id="GO:0017176">
    <property type="term" value="F:phosphatidylinositol N-acetylglucosaminyltransferase activity"/>
    <property type="evidence" value="ECO:0007669"/>
    <property type="project" value="TreeGrafter"/>
</dbReference>
<proteinExistence type="inferred from homology"/>
<keyword evidence="3" id="KW-1015">Disulfide bond</keyword>
<evidence type="ECO:0000259" key="5">
    <source>
        <dbReference type="Pfam" id="PF00534"/>
    </source>
</evidence>
<dbReference type="GO" id="GO:0000506">
    <property type="term" value="C:glycosylphosphatidylinositol-N-acetylglucosaminyltransferase (GPI-GnT) complex"/>
    <property type="evidence" value="ECO:0007669"/>
    <property type="project" value="TreeGrafter"/>
</dbReference>
<dbReference type="GO" id="GO:0006506">
    <property type="term" value="P:GPI anchor biosynthetic process"/>
    <property type="evidence" value="ECO:0007669"/>
    <property type="project" value="InterPro"/>
</dbReference>
<feature type="domain" description="Glycosyl transferase family 1" evidence="5">
    <location>
        <begin position="202"/>
        <end position="317"/>
    </location>
</feature>
<evidence type="ECO:0000256" key="4">
    <source>
        <dbReference type="SAM" id="MobiDB-lite"/>
    </source>
</evidence>
<evidence type="ECO:0000256" key="2">
    <source>
        <dbReference type="ARBA" id="ARBA00022676"/>
    </source>
</evidence>
<dbReference type="InterPro" id="IPR013234">
    <property type="entry name" value="PIGA_GPI_anchor_biosynthesis"/>
</dbReference>
<dbReference type="PANTHER" id="PTHR45871:SF1">
    <property type="entry name" value="PHOSPHATIDYLINOSITOL N-ACETYLGLUCOSAMINYLTRANSFERASE SUBUNIT A"/>
    <property type="match status" value="1"/>
</dbReference>
<keyword evidence="7" id="KW-0808">Transferase</keyword>
<evidence type="ECO:0000259" key="6">
    <source>
        <dbReference type="Pfam" id="PF08288"/>
    </source>
</evidence>
<dbReference type="InterPro" id="IPR013892">
    <property type="entry name" value="Cyt_c_biogenesis_Cmc1-like"/>
</dbReference>
<dbReference type="STRING" id="1764295.A0A5B8MB78"/>
<reference evidence="7 8" key="1">
    <citation type="submission" date="2018-07" db="EMBL/GenBank/DDBJ databases">
        <title>The complete nuclear genome of the prasinophyte Chloropicon primus (CCMP1205).</title>
        <authorList>
            <person name="Pombert J.-F."/>
            <person name="Otis C."/>
            <person name="Turmel M."/>
            <person name="Lemieux C."/>
        </authorList>
    </citation>
    <scope>NUCLEOTIDE SEQUENCE [LARGE SCALE GENOMIC DNA]</scope>
    <source>
        <strain evidence="7 8">CCMP1205</strain>
    </source>
</reference>
<keyword evidence="2 7" id="KW-0328">Glycosyltransferase</keyword>
<dbReference type="SUPFAM" id="SSF53756">
    <property type="entry name" value="UDP-Glycosyltransferase/glycogen phosphorylase"/>
    <property type="match status" value="1"/>
</dbReference>
<comment type="similarity">
    <text evidence="1">Belongs to the CMC family.</text>
</comment>
<dbReference type="Pfam" id="PF08583">
    <property type="entry name" value="Cmc1"/>
    <property type="match status" value="1"/>
</dbReference>
<dbReference type="OrthoDB" id="532630at2759"/>
<evidence type="ECO:0000256" key="1">
    <source>
        <dbReference type="ARBA" id="ARBA00007347"/>
    </source>
</evidence>
<evidence type="ECO:0000313" key="8">
    <source>
        <dbReference type="Proteomes" id="UP000316726"/>
    </source>
</evidence>
<dbReference type="Proteomes" id="UP000316726">
    <property type="component" value="Chromosome 1"/>
</dbReference>
<dbReference type="EMBL" id="CP031034">
    <property type="protein sequence ID" value="QDZ17509.1"/>
    <property type="molecule type" value="Genomic_DNA"/>
</dbReference>
<protein>
    <submittedName>
        <fullName evidence="7">Phosphatidylinositol N-acetylglucosaminyltransferase</fullName>
    </submittedName>
</protein>
<evidence type="ECO:0000256" key="3">
    <source>
        <dbReference type="ARBA" id="ARBA00023157"/>
    </source>
</evidence>
<name>A0A5B8MB78_9CHLO</name>
<dbReference type="PANTHER" id="PTHR45871">
    <property type="entry name" value="N-ACETYLGLUCOSAMINYL-PHOSPHATIDYLINOSITOL BIOSYNTHETIC PROTEIN"/>
    <property type="match status" value="1"/>
</dbReference>
<evidence type="ECO:0000313" key="7">
    <source>
        <dbReference type="EMBL" id="QDZ17509.1"/>
    </source>
</evidence>
<keyword evidence="8" id="KW-1185">Reference proteome</keyword>
<feature type="region of interest" description="Disordered" evidence="4">
    <location>
        <begin position="533"/>
        <end position="552"/>
    </location>
</feature>
<dbReference type="AlphaFoldDB" id="A0A5B8MB78"/>